<feature type="binding site" evidence="10">
    <location>
        <position position="169"/>
    </location>
    <ligand>
        <name>Mn(2+)</name>
        <dbReference type="ChEBI" id="CHEBI:29035"/>
    </ligand>
</feature>
<dbReference type="PRINTS" id="PR00732">
    <property type="entry name" value="GLHYDRLASE4"/>
</dbReference>
<dbReference type="InterPro" id="IPR001088">
    <property type="entry name" value="Glyco_hydro_4"/>
</dbReference>
<protein>
    <submittedName>
        <fullName evidence="14">Alpha-galactosidase</fullName>
        <ecNumber evidence="14">3.2.1.22</ecNumber>
    </submittedName>
</protein>
<dbReference type="GO" id="GO:0005975">
    <property type="term" value="P:carbohydrate metabolic process"/>
    <property type="evidence" value="ECO:0007669"/>
    <property type="project" value="InterPro"/>
</dbReference>
<evidence type="ECO:0000256" key="3">
    <source>
        <dbReference type="ARBA" id="ARBA00022723"/>
    </source>
</evidence>
<proteinExistence type="inferred from homology"/>
<keyword evidence="7" id="KW-0119">Carbohydrate metabolism</keyword>
<dbReference type="GO" id="GO:0046872">
    <property type="term" value="F:metal ion binding"/>
    <property type="evidence" value="ECO:0007669"/>
    <property type="project" value="UniProtKB-KW"/>
</dbReference>
<sequence>MTRVVFIGAGSVVFTRQLVTDLLRFPDLPTIDLVLHDVDAERLDVARGTAEQVSRRLGRPVNLTATLDRRAALDGADFVVNMVQVGGIAATKVDLELPASFGLRQTIGDTTGIGGVFRALRTFPVLSQLARDLQELAPNAYFLNYTNPMAMNIWWLSVVSPQLKAVGLCHSVYWTVNDLNDLLDVPLEETHYRAAGVNHQAWLYEWTHNGQDLYPLLREKIASDPELERRVRVEIFRRVGYYPTETSEHSSEYLSWFLRSDEQIERFRLKPLEYVGISEENVLEFETAKTALAAGTDIELHEEGDAAEYAPQVIHSILTNTEREIHANVVNRGLISNLPDGAVVEVPTTVDAAGIRPIAVGAIPTQGAAHNRTYLSVAELTIEAALTGNRDLVRQAMLVDPNASSTLTPAKLWELTDAMFDAHQAVLPRSLGGDVELWLP</sequence>
<dbReference type="Pfam" id="PF02056">
    <property type="entry name" value="Glyco_hydro_4"/>
    <property type="match status" value="1"/>
</dbReference>
<keyword evidence="5 12" id="KW-0520">NAD</keyword>
<dbReference type="EMBL" id="SISG01000001">
    <property type="protein sequence ID" value="TBN57722.1"/>
    <property type="molecule type" value="Genomic_DNA"/>
</dbReference>
<evidence type="ECO:0000256" key="8">
    <source>
        <dbReference type="ARBA" id="ARBA00023295"/>
    </source>
</evidence>
<organism evidence="14 15">
    <name type="scientific">Glaciihabitans arcticus</name>
    <dbReference type="NCBI Taxonomy" id="2668039"/>
    <lineage>
        <taxon>Bacteria</taxon>
        <taxon>Bacillati</taxon>
        <taxon>Actinomycetota</taxon>
        <taxon>Actinomycetes</taxon>
        <taxon>Micrococcales</taxon>
        <taxon>Microbacteriaceae</taxon>
        <taxon>Glaciihabitans</taxon>
    </lineage>
</organism>
<dbReference type="NCBIfam" id="NF011657">
    <property type="entry name" value="PRK15076.1"/>
    <property type="match status" value="1"/>
</dbReference>
<evidence type="ECO:0000256" key="1">
    <source>
        <dbReference type="ARBA" id="ARBA00001936"/>
    </source>
</evidence>
<feature type="site" description="Increases basicity of active site Tyr" evidence="11">
    <location>
        <position position="109"/>
    </location>
</feature>
<evidence type="ECO:0000256" key="5">
    <source>
        <dbReference type="ARBA" id="ARBA00023027"/>
    </source>
</evidence>
<evidence type="ECO:0000256" key="7">
    <source>
        <dbReference type="ARBA" id="ARBA00023277"/>
    </source>
</evidence>
<feature type="binding site" evidence="9">
    <location>
        <position position="147"/>
    </location>
    <ligand>
        <name>substrate</name>
    </ligand>
</feature>
<gene>
    <name evidence="14" type="primary">melA</name>
    <name evidence="14" type="ORF">EYE40_10170</name>
</gene>
<comment type="similarity">
    <text evidence="2 12">Belongs to the glycosyl hydrolase 4 family.</text>
</comment>
<keyword evidence="15" id="KW-1185">Reference proteome</keyword>
<dbReference type="InterPro" id="IPR015955">
    <property type="entry name" value="Lactate_DH/Glyco_Ohase_4_C"/>
</dbReference>
<evidence type="ECO:0000313" key="15">
    <source>
        <dbReference type="Proteomes" id="UP000294194"/>
    </source>
</evidence>
<dbReference type="GO" id="GO:0004557">
    <property type="term" value="F:alpha-galactosidase activity"/>
    <property type="evidence" value="ECO:0007669"/>
    <property type="project" value="UniProtKB-EC"/>
</dbReference>
<keyword evidence="10" id="KW-0170">Cobalt</keyword>
<evidence type="ECO:0000256" key="2">
    <source>
        <dbReference type="ARBA" id="ARBA00010141"/>
    </source>
</evidence>
<dbReference type="SUPFAM" id="SSF51735">
    <property type="entry name" value="NAD(P)-binding Rossmann-fold domains"/>
    <property type="match status" value="1"/>
</dbReference>
<evidence type="ECO:0000256" key="4">
    <source>
        <dbReference type="ARBA" id="ARBA00022801"/>
    </source>
</evidence>
<dbReference type="PANTHER" id="PTHR32092:SF6">
    <property type="entry name" value="ALPHA-GALACTOSIDASE"/>
    <property type="match status" value="1"/>
</dbReference>
<dbReference type="Pfam" id="PF11975">
    <property type="entry name" value="Glyco_hydro_4C"/>
    <property type="match status" value="1"/>
</dbReference>
<evidence type="ECO:0000256" key="11">
    <source>
        <dbReference type="PIRSR" id="PIRSR601088-4"/>
    </source>
</evidence>
<dbReference type="Gene3D" id="3.90.1820.10">
    <property type="entry name" value="AglA-like glucosidase"/>
    <property type="match status" value="1"/>
</dbReference>
<feature type="domain" description="Glycosyl hydrolase family 4 C-terminal" evidence="13">
    <location>
        <begin position="195"/>
        <end position="402"/>
    </location>
</feature>
<dbReference type="SUPFAM" id="SSF56327">
    <property type="entry name" value="LDH C-terminal domain-like"/>
    <property type="match status" value="1"/>
</dbReference>
<dbReference type="InterPro" id="IPR036291">
    <property type="entry name" value="NAD(P)-bd_dom_sf"/>
</dbReference>
<dbReference type="CDD" id="cd05297">
    <property type="entry name" value="GH4_alpha_glucosidase_galactosidase"/>
    <property type="match status" value="1"/>
</dbReference>
<comment type="caution">
    <text evidence="14">The sequence shown here is derived from an EMBL/GenBank/DDBJ whole genome shotgun (WGS) entry which is preliminary data.</text>
</comment>
<evidence type="ECO:0000256" key="10">
    <source>
        <dbReference type="PIRSR" id="PIRSR601088-3"/>
    </source>
</evidence>
<dbReference type="AlphaFoldDB" id="A0A4Q9GRW3"/>
<feature type="binding site" evidence="9">
    <location>
        <position position="266"/>
    </location>
    <ligand>
        <name>substrate</name>
    </ligand>
</feature>
<name>A0A4Q9GRW3_9MICO</name>
<keyword evidence="10" id="KW-0533">Nickel</keyword>
<dbReference type="RefSeq" id="WP_130981833.1">
    <property type="nucleotide sequence ID" value="NZ_SISG01000001.1"/>
</dbReference>
<feature type="binding site" evidence="10">
    <location>
        <position position="199"/>
    </location>
    <ligand>
        <name>Mn(2+)</name>
        <dbReference type="ChEBI" id="CHEBI:29035"/>
    </ligand>
</feature>
<keyword evidence="3 10" id="KW-0479">Metal-binding</keyword>
<comment type="cofactor">
    <cofactor evidence="1">
        <name>Mn(2+)</name>
        <dbReference type="ChEBI" id="CHEBI:29035"/>
    </cofactor>
</comment>
<comment type="cofactor">
    <cofactor evidence="12">
        <name>NAD(+)</name>
        <dbReference type="ChEBI" id="CHEBI:57540"/>
    </cofactor>
    <text evidence="12">Binds 1 NAD(+) per subunit.</text>
</comment>
<dbReference type="InterPro" id="IPR053715">
    <property type="entry name" value="GH4_Enzyme_sf"/>
</dbReference>
<dbReference type="InterPro" id="IPR022616">
    <property type="entry name" value="Glyco_hydro_4_C"/>
</dbReference>
<keyword evidence="10" id="KW-0408">Iron</keyword>
<dbReference type="EC" id="3.2.1.22" evidence="14"/>
<dbReference type="GO" id="GO:0016616">
    <property type="term" value="F:oxidoreductase activity, acting on the CH-OH group of donors, NAD or NADP as acceptor"/>
    <property type="evidence" value="ECO:0007669"/>
    <property type="project" value="InterPro"/>
</dbReference>
<evidence type="ECO:0000256" key="9">
    <source>
        <dbReference type="PIRSR" id="PIRSR601088-2"/>
    </source>
</evidence>
<accession>A0A4Q9GRW3</accession>
<keyword evidence="8 12" id="KW-0326">Glycosidase</keyword>
<evidence type="ECO:0000256" key="6">
    <source>
        <dbReference type="ARBA" id="ARBA00023211"/>
    </source>
</evidence>
<evidence type="ECO:0000256" key="12">
    <source>
        <dbReference type="RuleBase" id="RU361152"/>
    </source>
</evidence>
<reference evidence="15" key="1">
    <citation type="submission" date="2019-02" db="EMBL/GenBank/DDBJ databases">
        <title>Glaciihabitans arcticus sp. nov., a psychrotolerant bacterium isolated from polar soil.</title>
        <authorList>
            <person name="Dahal R.H."/>
        </authorList>
    </citation>
    <scope>NUCLEOTIDE SEQUENCE [LARGE SCALE GENOMIC DNA]</scope>
    <source>
        <strain evidence="15">RP-3-7</strain>
    </source>
</reference>
<dbReference type="Proteomes" id="UP000294194">
    <property type="component" value="Unassembled WGS sequence"/>
</dbReference>
<evidence type="ECO:0000313" key="14">
    <source>
        <dbReference type="EMBL" id="TBN57722.1"/>
    </source>
</evidence>
<dbReference type="PANTHER" id="PTHR32092">
    <property type="entry name" value="6-PHOSPHO-BETA-GLUCOSIDASE-RELATED"/>
    <property type="match status" value="1"/>
</dbReference>
<keyword evidence="6 10" id="KW-0464">Manganese</keyword>
<keyword evidence="4 12" id="KW-0378">Hydrolase</keyword>
<evidence type="ECO:0000259" key="13">
    <source>
        <dbReference type="Pfam" id="PF11975"/>
    </source>
</evidence>